<dbReference type="AlphaFoldDB" id="A0A6N2MV89"/>
<reference evidence="1" key="1">
    <citation type="submission" date="2019-03" db="EMBL/GenBank/DDBJ databases">
        <authorList>
            <person name="Mank J."/>
            <person name="Almeida P."/>
        </authorList>
    </citation>
    <scope>NUCLEOTIDE SEQUENCE</scope>
    <source>
        <strain evidence="1">78183</strain>
    </source>
</reference>
<dbReference type="EMBL" id="CAADRP010001952">
    <property type="protein sequence ID" value="VFU57579.1"/>
    <property type="molecule type" value="Genomic_DNA"/>
</dbReference>
<proteinExistence type="predicted"/>
<evidence type="ECO:0000313" key="1">
    <source>
        <dbReference type="EMBL" id="VFU57579.1"/>
    </source>
</evidence>
<sequence length="66" mass="7722">MVIKESLRLYPPIVSVLPMNKIGKCNYTANMEVHDPSLALHHDLHIWEKMFSCSCLRDWQKGRLNL</sequence>
<name>A0A6N2MV89_SALVM</name>
<accession>A0A6N2MV89</accession>
<protein>
    <submittedName>
        <fullName evidence="1">Uncharacterized protein</fullName>
    </submittedName>
</protein>
<gene>
    <name evidence="1" type="ORF">SVIM_LOCUS416310</name>
</gene>
<organism evidence="1">
    <name type="scientific">Salix viminalis</name>
    <name type="common">Common osier</name>
    <name type="synonym">Basket willow</name>
    <dbReference type="NCBI Taxonomy" id="40686"/>
    <lineage>
        <taxon>Eukaryota</taxon>
        <taxon>Viridiplantae</taxon>
        <taxon>Streptophyta</taxon>
        <taxon>Embryophyta</taxon>
        <taxon>Tracheophyta</taxon>
        <taxon>Spermatophyta</taxon>
        <taxon>Magnoliopsida</taxon>
        <taxon>eudicotyledons</taxon>
        <taxon>Gunneridae</taxon>
        <taxon>Pentapetalae</taxon>
        <taxon>rosids</taxon>
        <taxon>fabids</taxon>
        <taxon>Malpighiales</taxon>
        <taxon>Salicaceae</taxon>
        <taxon>Saliceae</taxon>
        <taxon>Salix</taxon>
    </lineage>
</organism>